<evidence type="ECO:0000256" key="1">
    <source>
        <dbReference type="SAM" id="MobiDB-lite"/>
    </source>
</evidence>
<protein>
    <submittedName>
        <fullName evidence="2">Uncharacterized protein</fullName>
    </submittedName>
</protein>
<accession>A0A6A4TEJ7</accession>
<name>A0A6A4TEJ7_SCOMX</name>
<feature type="region of interest" description="Disordered" evidence="1">
    <location>
        <begin position="117"/>
        <end position="137"/>
    </location>
</feature>
<evidence type="ECO:0000313" key="3">
    <source>
        <dbReference type="Proteomes" id="UP000438429"/>
    </source>
</evidence>
<organism evidence="2 3">
    <name type="scientific">Scophthalmus maximus</name>
    <name type="common">Turbot</name>
    <name type="synonym">Psetta maxima</name>
    <dbReference type="NCBI Taxonomy" id="52904"/>
    <lineage>
        <taxon>Eukaryota</taxon>
        <taxon>Metazoa</taxon>
        <taxon>Chordata</taxon>
        <taxon>Craniata</taxon>
        <taxon>Vertebrata</taxon>
        <taxon>Euteleostomi</taxon>
        <taxon>Actinopterygii</taxon>
        <taxon>Neopterygii</taxon>
        <taxon>Teleostei</taxon>
        <taxon>Neoteleostei</taxon>
        <taxon>Acanthomorphata</taxon>
        <taxon>Carangaria</taxon>
        <taxon>Pleuronectiformes</taxon>
        <taxon>Pleuronectoidei</taxon>
        <taxon>Scophthalmidae</taxon>
        <taxon>Scophthalmus</taxon>
    </lineage>
</organism>
<evidence type="ECO:0000313" key="2">
    <source>
        <dbReference type="EMBL" id="KAF0042848.1"/>
    </source>
</evidence>
<gene>
    <name evidence="2" type="ORF">F2P81_004185</name>
</gene>
<dbReference type="Proteomes" id="UP000438429">
    <property type="component" value="Unassembled WGS sequence"/>
</dbReference>
<proteinExistence type="predicted"/>
<dbReference type="EMBL" id="VEVO01000004">
    <property type="protein sequence ID" value="KAF0042848.1"/>
    <property type="molecule type" value="Genomic_DNA"/>
</dbReference>
<dbReference type="AlphaFoldDB" id="A0A6A4TEJ7"/>
<reference evidence="2 3" key="1">
    <citation type="submission" date="2019-06" db="EMBL/GenBank/DDBJ databases">
        <title>Draft genomes of female and male turbot (Scophthalmus maximus).</title>
        <authorList>
            <person name="Xu H."/>
            <person name="Xu X.-W."/>
            <person name="Shao C."/>
            <person name="Chen S."/>
        </authorList>
    </citation>
    <scope>NUCLEOTIDE SEQUENCE [LARGE SCALE GENOMIC DNA]</scope>
    <source>
        <strain evidence="2">Ysfricsl-2016a</strain>
        <tissue evidence="2">Blood</tissue>
    </source>
</reference>
<comment type="caution">
    <text evidence="2">The sequence shown here is derived from an EMBL/GenBank/DDBJ whole genome shotgun (WGS) entry which is preliminary data.</text>
</comment>
<sequence>MDFRTADGIHVFHKEAYSAASTCETIIFRPLMIRSSFFHSVLNTPLTCKNQVPCQMLRRAIGTCGGVKENQFSWSLPIRTYALKGYPGQQSRRLDHTADAKARLRLSSSRARFKSEWTTTVTDRTEDGRMGGGSRND</sequence>